<feature type="domain" description="Mur ligase C-terminal" evidence="16">
    <location>
        <begin position="320"/>
        <end position="446"/>
    </location>
</feature>
<evidence type="ECO:0000256" key="9">
    <source>
        <dbReference type="ARBA" id="ARBA00022960"/>
    </source>
</evidence>
<dbReference type="SUPFAM" id="SSF53623">
    <property type="entry name" value="MurD-like peptide ligases, catalytic domain"/>
    <property type="match status" value="1"/>
</dbReference>
<evidence type="ECO:0000256" key="2">
    <source>
        <dbReference type="ARBA" id="ARBA00004752"/>
    </source>
</evidence>
<dbReference type="Pfam" id="PF08245">
    <property type="entry name" value="Mur_ligase_M"/>
    <property type="match status" value="1"/>
</dbReference>
<dbReference type="InterPro" id="IPR036565">
    <property type="entry name" value="Mur-like_cat_sf"/>
</dbReference>
<evidence type="ECO:0000259" key="16">
    <source>
        <dbReference type="Pfam" id="PF02875"/>
    </source>
</evidence>
<dbReference type="Gene3D" id="3.90.190.20">
    <property type="entry name" value="Mur ligase, C-terminal domain"/>
    <property type="match status" value="1"/>
</dbReference>
<evidence type="ECO:0000259" key="15">
    <source>
        <dbReference type="Pfam" id="PF01225"/>
    </source>
</evidence>
<dbReference type="PANTHER" id="PTHR43445">
    <property type="entry name" value="UDP-N-ACETYLMURAMATE--L-ALANINE LIGASE-RELATED"/>
    <property type="match status" value="1"/>
</dbReference>
<proteinExistence type="inferred from homology"/>
<dbReference type="RefSeq" id="WP_092648473.1">
    <property type="nucleotide sequence ID" value="NZ_LT629792.1"/>
</dbReference>
<accession>A0ABY0V6Y5</accession>
<dbReference type="InterPro" id="IPR005758">
    <property type="entry name" value="UDP-N-AcMur_Ala_ligase_MurC"/>
</dbReference>
<dbReference type="Gene3D" id="3.40.50.720">
    <property type="entry name" value="NAD(P)-binding Rossmann-like Domain"/>
    <property type="match status" value="1"/>
</dbReference>
<keyword evidence="10 14" id="KW-0573">Peptidoglycan synthesis</keyword>
<evidence type="ECO:0000256" key="13">
    <source>
        <dbReference type="ARBA" id="ARBA00047833"/>
    </source>
</evidence>
<feature type="domain" description="Mur ligase N-terminal catalytic" evidence="15">
    <location>
        <begin position="9"/>
        <end position="105"/>
    </location>
</feature>
<evidence type="ECO:0000256" key="6">
    <source>
        <dbReference type="ARBA" id="ARBA00022618"/>
    </source>
</evidence>
<feature type="domain" description="Mur ligase central" evidence="17">
    <location>
        <begin position="112"/>
        <end position="297"/>
    </location>
</feature>
<evidence type="ECO:0000256" key="5">
    <source>
        <dbReference type="ARBA" id="ARBA00022598"/>
    </source>
</evidence>
<keyword evidence="7 14" id="KW-0547">Nucleotide-binding</keyword>
<evidence type="ECO:0000256" key="8">
    <source>
        <dbReference type="ARBA" id="ARBA00022840"/>
    </source>
</evidence>
<dbReference type="Pfam" id="PF01225">
    <property type="entry name" value="Mur_ligase"/>
    <property type="match status" value="1"/>
</dbReference>
<gene>
    <name evidence="14" type="primary">murC</name>
    <name evidence="18" type="ORF">SAMN04489714_0824</name>
</gene>
<comment type="similarity">
    <text evidence="14">Belongs to the MurCDEF family.</text>
</comment>
<dbReference type="InterPro" id="IPR036615">
    <property type="entry name" value="Mur_ligase_C_dom_sf"/>
</dbReference>
<keyword evidence="8 14" id="KW-0067">ATP-binding</keyword>
<evidence type="ECO:0000313" key="18">
    <source>
        <dbReference type="EMBL" id="SDT91255.1"/>
    </source>
</evidence>
<comment type="function">
    <text evidence="14">Cell wall formation.</text>
</comment>
<dbReference type="EMBL" id="LT629792">
    <property type="protein sequence ID" value="SDT91255.1"/>
    <property type="molecule type" value="Genomic_DNA"/>
</dbReference>
<keyword evidence="4 14" id="KW-0963">Cytoplasm</keyword>
<organism evidence="18 19">
    <name type="scientific">Schaalia radingae</name>
    <dbReference type="NCBI Taxonomy" id="131110"/>
    <lineage>
        <taxon>Bacteria</taxon>
        <taxon>Bacillati</taxon>
        <taxon>Actinomycetota</taxon>
        <taxon>Actinomycetes</taxon>
        <taxon>Actinomycetales</taxon>
        <taxon>Actinomycetaceae</taxon>
        <taxon>Schaalia</taxon>
    </lineage>
</organism>
<protein>
    <recommendedName>
        <fullName evidence="3 14">UDP-N-acetylmuramate--L-alanine ligase</fullName>
        <ecNumber evidence="3 14">6.3.2.8</ecNumber>
    </recommendedName>
    <alternativeName>
        <fullName evidence="14">UDP-N-acetylmuramoyl-L-alanine synthetase</fullName>
    </alternativeName>
</protein>
<dbReference type="InterPro" id="IPR050061">
    <property type="entry name" value="MurCDEF_pg_biosynth"/>
</dbReference>
<dbReference type="SUPFAM" id="SSF51984">
    <property type="entry name" value="MurCD N-terminal domain"/>
    <property type="match status" value="1"/>
</dbReference>
<feature type="binding site" evidence="14">
    <location>
        <begin position="114"/>
        <end position="120"/>
    </location>
    <ligand>
        <name>ATP</name>
        <dbReference type="ChEBI" id="CHEBI:30616"/>
    </ligand>
</feature>
<dbReference type="Gene3D" id="3.40.1190.10">
    <property type="entry name" value="Mur-like, catalytic domain"/>
    <property type="match status" value="1"/>
</dbReference>
<dbReference type="InterPro" id="IPR013221">
    <property type="entry name" value="Mur_ligase_cen"/>
</dbReference>
<sequence>MNAQTGISTVHLIGVGGAGMSVVAELLHARGCTVSGSDQNPSSVIDRLQAAGIDAYVGHDADRVPADATVVVSTAVRPTNPELVRATERGQSVIHRSQALAYAARGMRFVAVAGAHGKTTTSAMLTIALAEAGEDPSCAVGGIVPQFGTGAHLGGGDIFVAEADESDGSFLNYHPTVALVTNVEPDHLDHYGSTEAFEQAFVDFAHRIVAGGTLVCCAEDRGARALAQAARRDGITTLTYGRPEHCEAVPDVTITDVATTDHGSSAHLCGPDTLEATIRLAVVGDHNVLNAAGAWAAGCALGVDAGRLANGLSHFSSTGRRFELRGQVGSRRVIDDYAHHPTEVEAALRQARIVADGGEVTVVFQPHLLSRTRAFAQRFADALAHADHVVVTDIYPAREDPIEGVDSGLIVAHLPGAQWIPDMHEAARLAARQTGEHGIVMTMGAGSITQCADDVLDEWRNGDVQ</sequence>
<dbReference type="SUPFAM" id="SSF53244">
    <property type="entry name" value="MurD-like peptide ligases, peptide-binding domain"/>
    <property type="match status" value="1"/>
</dbReference>
<evidence type="ECO:0000256" key="3">
    <source>
        <dbReference type="ARBA" id="ARBA00012211"/>
    </source>
</evidence>
<dbReference type="Proteomes" id="UP000198976">
    <property type="component" value="Chromosome I"/>
</dbReference>
<keyword evidence="9 14" id="KW-0133">Cell shape</keyword>
<dbReference type="InterPro" id="IPR004101">
    <property type="entry name" value="Mur_ligase_C"/>
</dbReference>
<keyword evidence="19" id="KW-1185">Reference proteome</keyword>
<evidence type="ECO:0000256" key="14">
    <source>
        <dbReference type="HAMAP-Rule" id="MF_00046"/>
    </source>
</evidence>
<evidence type="ECO:0000256" key="4">
    <source>
        <dbReference type="ARBA" id="ARBA00022490"/>
    </source>
</evidence>
<dbReference type="Pfam" id="PF02875">
    <property type="entry name" value="Mur_ligase_C"/>
    <property type="match status" value="1"/>
</dbReference>
<dbReference type="HAMAP" id="MF_00046">
    <property type="entry name" value="MurC"/>
    <property type="match status" value="1"/>
</dbReference>
<name>A0ABY0V6Y5_9ACTO</name>
<reference evidence="18 19" key="1">
    <citation type="submission" date="2016-10" db="EMBL/GenBank/DDBJ databases">
        <authorList>
            <person name="Varghese N."/>
            <person name="Submissions S."/>
        </authorList>
    </citation>
    <scope>NUCLEOTIDE SEQUENCE [LARGE SCALE GENOMIC DNA]</scope>
    <source>
        <strain evidence="18 19">DSM 9169</strain>
    </source>
</reference>
<dbReference type="PANTHER" id="PTHR43445:SF3">
    <property type="entry name" value="UDP-N-ACETYLMURAMATE--L-ALANINE LIGASE"/>
    <property type="match status" value="1"/>
</dbReference>
<evidence type="ECO:0000256" key="10">
    <source>
        <dbReference type="ARBA" id="ARBA00022984"/>
    </source>
</evidence>
<comment type="catalytic activity">
    <reaction evidence="13 14">
        <text>UDP-N-acetyl-alpha-D-muramate + L-alanine + ATP = UDP-N-acetyl-alpha-D-muramoyl-L-alanine + ADP + phosphate + H(+)</text>
        <dbReference type="Rhea" id="RHEA:23372"/>
        <dbReference type="ChEBI" id="CHEBI:15378"/>
        <dbReference type="ChEBI" id="CHEBI:30616"/>
        <dbReference type="ChEBI" id="CHEBI:43474"/>
        <dbReference type="ChEBI" id="CHEBI:57972"/>
        <dbReference type="ChEBI" id="CHEBI:70757"/>
        <dbReference type="ChEBI" id="CHEBI:83898"/>
        <dbReference type="ChEBI" id="CHEBI:456216"/>
        <dbReference type="EC" id="6.3.2.8"/>
    </reaction>
</comment>
<comment type="subcellular location">
    <subcellularLocation>
        <location evidence="1 14">Cytoplasm</location>
    </subcellularLocation>
</comment>
<dbReference type="EC" id="6.3.2.8" evidence="3 14"/>
<keyword evidence="11 14" id="KW-0131">Cell cycle</keyword>
<dbReference type="GO" id="GO:0016874">
    <property type="term" value="F:ligase activity"/>
    <property type="evidence" value="ECO:0007669"/>
    <property type="project" value="UniProtKB-KW"/>
</dbReference>
<dbReference type="NCBIfam" id="TIGR01082">
    <property type="entry name" value="murC"/>
    <property type="match status" value="1"/>
</dbReference>
<evidence type="ECO:0000256" key="12">
    <source>
        <dbReference type="ARBA" id="ARBA00023316"/>
    </source>
</evidence>
<evidence type="ECO:0000313" key="19">
    <source>
        <dbReference type="Proteomes" id="UP000198976"/>
    </source>
</evidence>
<evidence type="ECO:0000256" key="11">
    <source>
        <dbReference type="ARBA" id="ARBA00023306"/>
    </source>
</evidence>
<dbReference type="InterPro" id="IPR000713">
    <property type="entry name" value="Mur_ligase_N"/>
</dbReference>
<keyword evidence="12 14" id="KW-0961">Cell wall biogenesis/degradation</keyword>
<evidence type="ECO:0000259" key="17">
    <source>
        <dbReference type="Pfam" id="PF08245"/>
    </source>
</evidence>
<keyword evidence="6 14" id="KW-0132">Cell division</keyword>
<evidence type="ECO:0000256" key="7">
    <source>
        <dbReference type="ARBA" id="ARBA00022741"/>
    </source>
</evidence>
<comment type="pathway">
    <text evidence="2 14">Cell wall biogenesis; peptidoglycan biosynthesis.</text>
</comment>
<evidence type="ECO:0000256" key="1">
    <source>
        <dbReference type="ARBA" id="ARBA00004496"/>
    </source>
</evidence>
<keyword evidence="5 14" id="KW-0436">Ligase</keyword>